<organism evidence="1 2">
    <name type="scientific">Deinococcus cellulosilyticus (strain DSM 18568 / NBRC 106333 / KACC 11606 / 5516J-15)</name>
    <dbReference type="NCBI Taxonomy" id="1223518"/>
    <lineage>
        <taxon>Bacteria</taxon>
        <taxon>Thermotogati</taxon>
        <taxon>Deinococcota</taxon>
        <taxon>Deinococci</taxon>
        <taxon>Deinococcales</taxon>
        <taxon>Deinococcaceae</taxon>
        <taxon>Deinococcus</taxon>
    </lineage>
</organism>
<protein>
    <submittedName>
        <fullName evidence="1">Uncharacterized protein</fullName>
    </submittedName>
</protein>
<evidence type="ECO:0000313" key="1">
    <source>
        <dbReference type="EMBL" id="GEM44921.1"/>
    </source>
</evidence>
<dbReference type="RefSeq" id="WP_146882089.1">
    <property type="nucleotide sequence ID" value="NZ_BJXB01000002.1"/>
</dbReference>
<gene>
    <name evidence="1" type="ORF">DC3_05560</name>
</gene>
<keyword evidence="2" id="KW-1185">Reference proteome</keyword>
<dbReference type="Proteomes" id="UP000321306">
    <property type="component" value="Unassembled WGS sequence"/>
</dbReference>
<name>A0A511MX22_DEIC1</name>
<dbReference type="EMBL" id="BJXB01000002">
    <property type="protein sequence ID" value="GEM44921.1"/>
    <property type="molecule type" value="Genomic_DNA"/>
</dbReference>
<dbReference type="OrthoDB" id="6879702at2"/>
<evidence type="ECO:0000313" key="2">
    <source>
        <dbReference type="Proteomes" id="UP000321306"/>
    </source>
</evidence>
<comment type="caution">
    <text evidence="1">The sequence shown here is derived from an EMBL/GenBank/DDBJ whole genome shotgun (WGS) entry which is preliminary data.</text>
</comment>
<sequence>MSLALFIVPESELKVDAFIDGKALAHAIEDLQDLSERLGVTPLEEFMDHTEALDLLEDPDEDDLNEDDFAAEEQMASEDREWFDAAEALRTVSALLEALKSSPEQSFGGFTAEDVQEDLQDLQKVLQACQSEGVRFHLALDF</sequence>
<accession>A0A511MX22</accession>
<reference evidence="1 2" key="1">
    <citation type="submission" date="2019-07" db="EMBL/GenBank/DDBJ databases">
        <title>Whole genome shotgun sequence of Deinococcus cellulosilyticus NBRC 106333.</title>
        <authorList>
            <person name="Hosoyama A."/>
            <person name="Uohara A."/>
            <person name="Ohji S."/>
            <person name="Ichikawa N."/>
        </authorList>
    </citation>
    <scope>NUCLEOTIDE SEQUENCE [LARGE SCALE GENOMIC DNA]</scope>
    <source>
        <strain evidence="1 2">NBRC 106333</strain>
    </source>
</reference>
<dbReference type="AlphaFoldDB" id="A0A511MX22"/>
<proteinExistence type="predicted"/>